<dbReference type="EMBL" id="JAXCGZ010020985">
    <property type="protein sequence ID" value="KAK7062995.1"/>
    <property type="molecule type" value="Genomic_DNA"/>
</dbReference>
<evidence type="ECO:0000313" key="1">
    <source>
        <dbReference type="EMBL" id="KAK7062995.1"/>
    </source>
</evidence>
<accession>A0AAN8ZV09</accession>
<evidence type="ECO:0000313" key="2">
    <source>
        <dbReference type="Proteomes" id="UP001381693"/>
    </source>
</evidence>
<name>A0AAN8ZV09_HALRR</name>
<dbReference type="Proteomes" id="UP001381693">
    <property type="component" value="Unassembled WGS sequence"/>
</dbReference>
<sequence>MSTTIKPVPDICKTSNSCASAGGFCDYNCPPEARMDSSLCEGNCTCCLPPEPEPCNTTTACDGLGGYCSYTCLPGEDWKYGTCDGNCACCVPPKIPKPCNQTDCCSKLNGRCDSYCMIGLETTIPGLCASENCSCCIPGVSCAQSQTCFDRLGYCQSHCSQYFLSLPELCTGSECTCCAPPLPTTQIECQMMGGYCYSEDLGQICSTMPFGMCEDGSGCCLAARKRDIE</sequence>
<reference evidence="1 2" key="1">
    <citation type="submission" date="2023-11" db="EMBL/GenBank/DDBJ databases">
        <title>Halocaridina rubra genome assembly.</title>
        <authorList>
            <person name="Smith C."/>
        </authorList>
    </citation>
    <scope>NUCLEOTIDE SEQUENCE [LARGE SCALE GENOMIC DNA]</scope>
    <source>
        <strain evidence="1">EP-1</strain>
        <tissue evidence="1">Whole</tissue>
    </source>
</reference>
<keyword evidence="2" id="KW-1185">Reference proteome</keyword>
<gene>
    <name evidence="1" type="ORF">SK128_026692</name>
</gene>
<protein>
    <submittedName>
        <fullName evidence="1">Uncharacterized protein</fullName>
    </submittedName>
</protein>
<proteinExistence type="predicted"/>
<comment type="caution">
    <text evidence="1">The sequence shown here is derived from an EMBL/GenBank/DDBJ whole genome shotgun (WGS) entry which is preliminary data.</text>
</comment>
<organism evidence="1 2">
    <name type="scientific">Halocaridina rubra</name>
    <name type="common">Hawaiian red shrimp</name>
    <dbReference type="NCBI Taxonomy" id="373956"/>
    <lineage>
        <taxon>Eukaryota</taxon>
        <taxon>Metazoa</taxon>
        <taxon>Ecdysozoa</taxon>
        <taxon>Arthropoda</taxon>
        <taxon>Crustacea</taxon>
        <taxon>Multicrustacea</taxon>
        <taxon>Malacostraca</taxon>
        <taxon>Eumalacostraca</taxon>
        <taxon>Eucarida</taxon>
        <taxon>Decapoda</taxon>
        <taxon>Pleocyemata</taxon>
        <taxon>Caridea</taxon>
        <taxon>Atyoidea</taxon>
        <taxon>Atyidae</taxon>
        <taxon>Halocaridina</taxon>
    </lineage>
</organism>
<dbReference type="AlphaFoldDB" id="A0AAN8ZV09"/>